<dbReference type="Proteomes" id="UP001595456">
    <property type="component" value="Unassembled WGS sequence"/>
</dbReference>
<organism evidence="1 2">
    <name type="scientific">Alteraurantiacibacter palmitatis</name>
    <dbReference type="NCBI Taxonomy" id="2054628"/>
    <lineage>
        <taxon>Bacteria</taxon>
        <taxon>Pseudomonadati</taxon>
        <taxon>Pseudomonadota</taxon>
        <taxon>Alphaproteobacteria</taxon>
        <taxon>Sphingomonadales</taxon>
        <taxon>Erythrobacteraceae</taxon>
        <taxon>Alteraurantiacibacter</taxon>
    </lineage>
</organism>
<evidence type="ECO:0008006" key="3">
    <source>
        <dbReference type="Google" id="ProtNLM"/>
    </source>
</evidence>
<keyword evidence="2" id="KW-1185">Reference proteome</keyword>
<name>A0ABV7E5W1_9SPHN</name>
<comment type="caution">
    <text evidence="1">The sequence shown here is derived from an EMBL/GenBank/DDBJ whole genome shotgun (WGS) entry which is preliminary data.</text>
</comment>
<proteinExistence type="predicted"/>
<evidence type="ECO:0000313" key="2">
    <source>
        <dbReference type="Proteomes" id="UP001595456"/>
    </source>
</evidence>
<dbReference type="RefSeq" id="WP_336926105.1">
    <property type="nucleotide sequence ID" value="NZ_JBANRO010000006.1"/>
</dbReference>
<evidence type="ECO:0000313" key="1">
    <source>
        <dbReference type="EMBL" id="MFC3097341.1"/>
    </source>
</evidence>
<dbReference type="EMBL" id="JBHRST010000008">
    <property type="protein sequence ID" value="MFC3097341.1"/>
    <property type="molecule type" value="Genomic_DNA"/>
</dbReference>
<sequence length="92" mass="10269">MGCERVTMPGGGYAIVCGTHRNRERCSCGRPATLLCDWRLTGPDGRRSGTCDTPICASCTTSPEPGKDLCRPHAREFEIWRSRRAKSRRVEQ</sequence>
<protein>
    <recommendedName>
        <fullName evidence="3">DUF3795 domain-containing protein</fullName>
    </recommendedName>
</protein>
<accession>A0ABV7E5W1</accession>
<gene>
    <name evidence="1" type="ORF">ACFODU_05935</name>
</gene>
<reference evidence="2" key="1">
    <citation type="journal article" date="2019" name="Int. J. Syst. Evol. Microbiol.">
        <title>The Global Catalogue of Microorganisms (GCM) 10K type strain sequencing project: providing services to taxonomists for standard genome sequencing and annotation.</title>
        <authorList>
            <consortium name="The Broad Institute Genomics Platform"/>
            <consortium name="The Broad Institute Genome Sequencing Center for Infectious Disease"/>
            <person name="Wu L."/>
            <person name="Ma J."/>
        </authorList>
    </citation>
    <scope>NUCLEOTIDE SEQUENCE [LARGE SCALE GENOMIC DNA]</scope>
    <source>
        <strain evidence="2">KCTC 52607</strain>
    </source>
</reference>